<proteinExistence type="predicted"/>
<sequence>MRSEASQAKLSFPTELVVDASDRALDPSPSAASPAARRRVFSRPSATPRTMQSGDGSRGGKVRRRRRDWKGRRRRRRGLGLRRRRRDGHRRARRCGGG</sequence>
<gene>
    <name evidence="2" type="ORF">BS78_K287900</name>
</gene>
<dbReference type="EMBL" id="MU629465">
    <property type="protein sequence ID" value="KAJ1256856.1"/>
    <property type="molecule type" value="Genomic_DNA"/>
</dbReference>
<dbReference type="AlphaFoldDB" id="A0A9W8CGK8"/>
<protein>
    <submittedName>
        <fullName evidence="2">Uncharacterized protein</fullName>
    </submittedName>
</protein>
<evidence type="ECO:0000256" key="1">
    <source>
        <dbReference type="SAM" id="MobiDB-lite"/>
    </source>
</evidence>
<evidence type="ECO:0000313" key="2">
    <source>
        <dbReference type="EMBL" id="KAJ1256856.1"/>
    </source>
</evidence>
<keyword evidence="3" id="KW-1185">Reference proteome</keyword>
<dbReference type="Proteomes" id="UP001164776">
    <property type="component" value="Unassembled WGS sequence"/>
</dbReference>
<feature type="compositionally biased region" description="Basic residues" evidence="1">
    <location>
        <begin position="60"/>
        <end position="98"/>
    </location>
</feature>
<feature type="region of interest" description="Disordered" evidence="1">
    <location>
        <begin position="21"/>
        <end position="98"/>
    </location>
</feature>
<comment type="caution">
    <text evidence="2">The sequence shown here is derived from an EMBL/GenBank/DDBJ whole genome shotgun (WGS) entry which is preliminary data.</text>
</comment>
<organism evidence="2 3">
    <name type="scientific">Paspalum vaginatum</name>
    <name type="common">seashore paspalum</name>
    <dbReference type="NCBI Taxonomy" id="158149"/>
    <lineage>
        <taxon>Eukaryota</taxon>
        <taxon>Viridiplantae</taxon>
        <taxon>Streptophyta</taxon>
        <taxon>Embryophyta</taxon>
        <taxon>Tracheophyta</taxon>
        <taxon>Spermatophyta</taxon>
        <taxon>Magnoliopsida</taxon>
        <taxon>Liliopsida</taxon>
        <taxon>Poales</taxon>
        <taxon>Poaceae</taxon>
        <taxon>PACMAD clade</taxon>
        <taxon>Panicoideae</taxon>
        <taxon>Andropogonodae</taxon>
        <taxon>Paspaleae</taxon>
        <taxon>Paspalinae</taxon>
        <taxon>Paspalum</taxon>
    </lineage>
</organism>
<reference evidence="2 3" key="1">
    <citation type="submission" date="2022-10" db="EMBL/GenBank/DDBJ databases">
        <title>WGS assembly of Paspalum vaginatum 540-79.</title>
        <authorList>
            <person name="Sun G."/>
            <person name="Wase N."/>
            <person name="Shu S."/>
            <person name="Jenkins J."/>
            <person name="Zhou B."/>
            <person name="Torres-Rodriguez J."/>
            <person name="Chen C."/>
            <person name="Sandor L."/>
            <person name="Plott C."/>
            <person name="Yoshinga Y."/>
            <person name="Daum C."/>
            <person name="Qi P."/>
            <person name="Barry K."/>
            <person name="Lipzen A."/>
            <person name="Berry L."/>
            <person name="Pedersen C."/>
            <person name="Gottilla T."/>
            <person name="Foltz A."/>
            <person name="Yu H."/>
            <person name="O'Malley R."/>
            <person name="Zhang C."/>
            <person name="Devos K."/>
            <person name="Sigmon B."/>
            <person name="Yu B."/>
            <person name="Obata T."/>
            <person name="Schmutz J."/>
            <person name="Schnable J."/>
        </authorList>
    </citation>
    <scope>NUCLEOTIDE SEQUENCE [LARGE SCALE GENOMIC DNA]</scope>
    <source>
        <strain evidence="3">cv. 540-79</strain>
    </source>
</reference>
<evidence type="ECO:0000313" key="3">
    <source>
        <dbReference type="Proteomes" id="UP001164776"/>
    </source>
</evidence>
<name>A0A9W8CGK8_9POAL</name>
<accession>A0A9W8CGK8</accession>
<feature type="compositionally biased region" description="Low complexity" evidence="1">
    <location>
        <begin position="26"/>
        <end position="35"/>
    </location>
</feature>